<dbReference type="GO" id="GO:0005975">
    <property type="term" value="P:carbohydrate metabolic process"/>
    <property type="evidence" value="ECO:0007669"/>
    <property type="project" value="InterPro"/>
</dbReference>
<name>A0A6J6LS20_9ZZZZ</name>
<protein>
    <submittedName>
        <fullName evidence="3">Unannotated protein</fullName>
    </submittedName>
</protein>
<organism evidence="3">
    <name type="scientific">freshwater metagenome</name>
    <dbReference type="NCBI Taxonomy" id="449393"/>
    <lineage>
        <taxon>unclassified sequences</taxon>
        <taxon>metagenomes</taxon>
        <taxon>ecological metagenomes</taxon>
    </lineage>
</organism>
<dbReference type="PANTHER" id="PTHR34216">
    <property type="match status" value="1"/>
</dbReference>
<dbReference type="AlphaFoldDB" id="A0A6J6LS20"/>
<evidence type="ECO:0000256" key="1">
    <source>
        <dbReference type="ARBA" id="ARBA00022729"/>
    </source>
</evidence>
<evidence type="ECO:0000313" key="3">
    <source>
        <dbReference type="EMBL" id="CAB4664482.1"/>
    </source>
</evidence>
<dbReference type="InterPro" id="IPR002509">
    <property type="entry name" value="NODB_dom"/>
</dbReference>
<proteinExistence type="predicted"/>
<reference evidence="3" key="1">
    <citation type="submission" date="2020-05" db="EMBL/GenBank/DDBJ databases">
        <authorList>
            <person name="Chiriac C."/>
            <person name="Salcher M."/>
            <person name="Ghai R."/>
            <person name="Kavagutti S V."/>
        </authorList>
    </citation>
    <scope>NUCLEOTIDE SEQUENCE</scope>
</reference>
<dbReference type="InterPro" id="IPR011330">
    <property type="entry name" value="Glyco_hydro/deAcase_b/a-brl"/>
</dbReference>
<feature type="domain" description="NodB homology" evidence="2">
    <location>
        <begin position="61"/>
        <end position="319"/>
    </location>
</feature>
<dbReference type="SUPFAM" id="SSF88713">
    <property type="entry name" value="Glycoside hydrolase/deacetylase"/>
    <property type="match status" value="1"/>
</dbReference>
<keyword evidence="1" id="KW-0732">Signal</keyword>
<dbReference type="EMBL" id="CAEZWU010000052">
    <property type="protein sequence ID" value="CAB4664482.1"/>
    <property type="molecule type" value="Genomic_DNA"/>
</dbReference>
<sequence>MRLPILMYHYVRPNGMRMSMRHHVLDLDLFNQQLDVMAQKFEFTLGNQLLNAGGDGSVMENRIWLTFDDGYRDCIDYVLPSLLKRNATATVFVPTEAIFERKLLDVTKIHLLLSSTQSISDIISVSRQYYSDANLESVVGESFDQLYEKFGIPNVYNDSNNHFIKNLFQKLSPISVRKQFLNQVFEFFVKRSESSWVDELYMSPDDVAYLSAAGIEFGTHGHSHEWLANLPAEDQVSELTKSFKFLDTVTDSRTNRLIAYPFGSYSETTLNIARGLGVQIGVVHRGAKLAQLEFDLSEHLELDRIDIMFFDQFMNREFD</sequence>
<dbReference type="InterPro" id="IPR051398">
    <property type="entry name" value="Polysacch_Deacetylase"/>
</dbReference>
<dbReference type="Pfam" id="PF01522">
    <property type="entry name" value="Polysacc_deac_1"/>
    <property type="match status" value="2"/>
</dbReference>
<evidence type="ECO:0000259" key="2">
    <source>
        <dbReference type="PROSITE" id="PS51677"/>
    </source>
</evidence>
<gene>
    <name evidence="3" type="ORF">UFOPK2292_00481</name>
</gene>
<dbReference type="GO" id="GO:0016810">
    <property type="term" value="F:hydrolase activity, acting on carbon-nitrogen (but not peptide) bonds"/>
    <property type="evidence" value="ECO:0007669"/>
    <property type="project" value="InterPro"/>
</dbReference>
<accession>A0A6J6LS20</accession>
<dbReference type="PROSITE" id="PS51677">
    <property type="entry name" value="NODB"/>
    <property type="match status" value="1"/>
</dbReference>
<dbReference type="Gene3D" id="3.20.20.370">
    <property type="entry name" value="Glycoside hydrolase/deacetylase"/>
    <property type="match status" value="1"/>
</dbReference>
<dbReference type="PANTHER" id="PTHR34216:SF7">
    <property type="entry name" value="POLY-BETA-1,6-N-ACETYL-D-GLUCOSAMINE N-DEACETYLASE"/>
    <property type="match status" value="1"/>
</dbReference>